<accession>A0A8H9HR78</accession>
<dbReference type="AlphaFoldDB" id="A0A8H9HR78"/>
<reference evidence="1 2" key="1">
    <citation type="journal article" date="2014" name="Int. J. Syst. Evol. Microbiol.">
        <title>Complete genome sequence of Corynebacterium casei LMG S-19264T (=DSM 44701T), isolated from a smear-ripened cheese.</title>
        <authorList>
            <consortium name="US DOE Joint Genome Institute (JGI-PGF)"/>
            <person name="Walter F."/>
            <person name="Albersmeier A."/>
            <person name="Kalinowski J."/>
            <person name="Ruckert C."/>
        </authorList>
    </citation>
    <scope>NUCLEOTIDE SEQUENCE [LARGE SCALE GENOMIC DNA]</scope>
    <source>
        <strain evidence="1 2">JCM 4434</strain>
    </source>
</reference>
<name>A0A8H9HR78_KITAU</name>
<proteinExistence type="predicted"/>
<sequence>MDQAFADAEFLAQLLEFGVHADQQAVHGVGVEYAVPVDGQSADDPGRAFVPARAQLPDDIGAPDREPPAVARLHGRDQVGYLEVTHAVHFRGRLRGRGVMPVSGGGRA</sequence>
<evidence type="ECO:0000313" key="1">
    <source>
        <dbReference type="EMBL" id="GGU78788.1"/>
    </source>
</evidence>
<comment type="caution">
    <text evidence="1">The sequence shown here is derived from an EMBL/GenBank/DDBJ whole genome shotgun (WGS) entry which is preliminary data.</text>
</comment>
<evidence type="ECO:0000313" key="2">
    <source>
        <dbReference type="Proteomes" id="UP000610124"/>
    </source>
</evidence>
<dbReference type="Proteomes" id="UP000610124">
    <property type="component" value="Unassembled WGS sequence"/>
</dbReference>
<gene>
    <name evidence="1" type="ORF">GCM10010502_33550</name>
</gene>
<organism evidence="1 2">
    <name type="scientific">Kitasatospora aureofaciens</name>
    <name type="common">Streptomyces aureofaciens</name>
    <dbReference type="NCBI Taxonomy" id="1894"/>
    <lineage>
        <taxon>Bacteria</taxon>
        <taxon>Bacillati</taxon>
        <taxon>Actinomycetota</taxon>
        <taxon>Actinomycetes</taxon>
        <taxon>Kitasatosporales</taxon>
        <taxon>Streptomycetaceae</taxon>
        <taxon>Kitasatospora</taxon>
    </lineage>
</organism>
<dbReference type="EMBL" id="BMUB01000006">
    <property type="protein sequence ID" value="GGU78788.1"/>
    <property type="molecule type" value="Genomic_DNA"/>
</dbReference>
<protein>
    <submittedName>
        <fullName evidence="1">Uncharacterized protein</fullName>
    </submittedName>
</protein>